<gene>
    <name evidence="1" type="ORF">QWZ12_05975</name>
</gene>
<proteinExistence type="predicted"/>
<dbReference type="EMBL" id="JAUFPX010000002">
    <property type="protein sequence ID" value="MDN3590161.1"/>
    <property type="molecule type" value="Genomic_DNA"/>
</dbReference>
<reference evidence="2" key="1">
    <citation type="journal article" date="2019" name="Int. J. Syst. Evol. Microbiol.">
        <title>The Global Catalogue of Microorganisms (GCM) 10K type strain sequencing project: providing services to taxonomists for standard genome sequencing and annotation.</title>
        <authorList>
            <consortium name="The Broad Institute Genomics Platform"/>
            <consortium name="The Broad Institute Genome Sequencing Center for Infectious Disease"/>
            <person name="Wu L."/>
            <person name="Ma J."/>
        </authorList>
    </citation>
    <scope>NUCLEOTIDE SEQUENCE [LARGE SCALE GENOMIC DNA]</scope>
    <source>
        <strain evidence="2">CECT 7069</strain>
    </source>
</reference>
<protein>
    <submittedName>
        <fullName evidence="1">Uncharacterized protein</fullName>
    </submittedName>
</protein>
<comment type="caution">
    <text evidence="1">The sequence shown here is derived from an EMBL/GenBank/DDBJ whole genome shotgun (WGS) entry which is preliminary data.</text>
</comment>
<name>A0ABT8BDT9_9HYPH</name>
<dbReference type="Proteomes" id="UP001224644">
    <property type="component" value="Unassembled WGS sequence"/>
</dbReference>
<evidence type="ECO:0000313" key="2">
    <source>
        <dbReference type="Proteomes" id="UP001224644"/>
    </source>
</evidence>
<accession>A0ABT8BDT9</accession>
<keyword evidence="2" id="KW-1185">Reference proteome</keyword>
<evidence type="ECO:0000313" key="1">
    <source>
        <dbReference type="EMBL" id="MDN3590161.1"/>
    </source>
</evidence>
<dbReference type="RefSeq" id="WP_238221486.1">
    <property type="nucleotide sequence ID" value="NZ_BPQD01000001.1"/>
</dbReference>
<organism evidence="1 2">
    <name type="scientific">Methylobacterium adhaesivum</name>
    <dbReference type="NCBI Taxonomy" id="333297"/>
    <lineage>
        <taxon>Bacteria</taxon>
        <taxon>Pseudomonadati</taxon>
        <taxon>Pseudomonadota</taxon>
        <taxon>Alphaproteobacteria</taxon>
        <taxon>Hyphomicrobiales</taxon>
        <taxon>Methylobacteriaceae</taxon>
        <taxon>Methylobacterium</taxon>
    </lineage>
</organism>
<sequence>MSLSRADMLVHWDHSADELIASDPDDIDALILELIRVRRLGYHLVSISRRTTQWLLGERANSSFVSTQLGMFHREYTQTGNLRLNSSVYIEVASFKHDFEIQQGAKIQASIKFLFRSGLLEAPKLILENIDNDGWFAEFIISNVRGLRQFPAVMVQRLHGGGGDVIRVLNYEIEKKSIVCVLMDSDKKFPDQEDDKKVVAVRDACSSSGWPFGFVFVAPCHELENLLPFSVVSDMARYDSAAAIKSLEIIAEREKLNKVPDQEIYWRWFDVKKGYNDSIKKDISIDAVNWHDDKLNEAFGETAPAIAGFGDALIPRISIDNRLQAKLAQSLNTKEWHNDFREFFGHLAWVFAAQRRTIT</sequence>